<feature type="compositionally biased region" description="Basic and acidic residues" evidence="1">
    <location>
        <begin position="10"/>
        <end position="24"/>
    </location>
</feature>
<comment type="caution">
    <text evidence="2">The sequence shown here is derived from an EMBL/GenBank/DDBJ whole genome shotgun (WGS) entry which is preliminary data.</text>
</comment>
<accession>A0ABU7ASF9</accession>
<keyword evidence="3" id="KW-1185">Reference proteome</keyword>
<name>A0ABU7ASF9_9TELE</name>
<sequence>MRGASQSKYNVKERERAGERERQGGRVRRIPRPECGYAAGHRQHHHPPGRHGYYKNIHSGQAWVSFQYQRM</sequence>
<protein>
    <submittedName>
        <fullName evidence="2">Uncharacterized protein</fullName>
    </submittedName>
</protein>
<feature type="region of interest" description="Disordered" evidence="1">
    <location>
        <begin position="1"/>
        <end position="32"/>
    </location>
</feature>
<gene>
    <name evidence="2" type="ORF">ATANTOWER_026041</name>
</gene>
<organism evidence="2 3">
    <name type="scientific">Ataeniobius toweri</name>
    <dbReference type="NCBI Taxonomy" id="208326"/>
    <lineage>
        <taxon>Eukaryota</taxon>
        <taxon>Metazoa</taxon>
        <taxon>Chordata</taxon>
        <taxon>Craniata</taxon>
        <taxon>Vertebrata</taxon>
        <taxon>Euteleostomi</taxon>
        <taxon>Actinopterygii</taxon>
        <taxon>Neopterygii</taxon>
        <taxon>Teleostei</taxon>
        <taxon>Neoteleostei</taxon>
        <taxon>Acanthomorphata</taxon>
        <taxon>Ovalentaria</taxon>
        <taxon>Atherinomorphae</taxon>
        <taxon>Cyprinodontiformes</taxon>
        <taxon>Goodeidae</taxon>
        <taxon>Ataeniobius</taxon>
    </lineage>
</organism>
<dbReference type="EMBL" id="JAHUTI010025778">
    <property type="protein sequence ID" value="MED6240691.1"/>
    <property type="molecule type" value="Genomic_DNA"/>
</dbReference>
<dbReference type="Proteomes" id="UP001345963">
    <property type="component" value="Unassembled WGS sequence"/>
</dbReference>
<reference evidence="2 3" key="1">
    <citation type="submission" date="2021-07" db="EMBL/GenBank/DDBJ databases">
        <authorList>
            <person name="Palmer J.M."/>
        </authorList>
    </citation>
    <scope>NUCLEOTIDE SEQUENCE [LARGE SCALE GENOMIC DNA]</scope>
    <source>
        <strain evidence="2 3">AT_MEX2019</strain>
        <tissue evidence="2">Muscle</tissue>
    </source>
</reference>
<evidence type="ECO:0000256" key="1">
    <source>
        <dbReference type="SAM" id="MobiDB-lite"/>
    </source>
</evidence>
<evidence type="ECO:0000313" key="3">
    <source>
        <dbReference type="Proteomes" id="UP001345963"/>
    </source>
</evidence>
<evidence type="ECO:0000313" key="2">
    <source>
        <dbReference type="EMBL" id="MED6240691.1"/>
    </source>
</evidence>
<proteinExistence type="predicted"/>